<evidence type="ECO:0000256" key="6">
    <source>
        <dbReference type="ARBA" id="ARBA00022692"/>
    </source>
</evidence>
<dbReference type="PRINTS" id="PR00344">
    <property type="entry name" value="BCTRLSENSOR"/>
</dbReference>
<evidence type="ECO:0000259" key="13">
    <source>
        <dbReference type="PROSITE" id="PS50109"/>
    </source>
</evidence>
<gene>
    <name evidence="15" type="ORF">ACFO60_32010</name>
</gene>
<feature type="transmembrane region" description="Helical" evidence="12">
    <location>
        <begin position="12"/>
        <end position="33"/>
    </location>
</feature>
<keyword evidence="4" id="KW-0597">Phosphoprotein</keyword>
<feature type="transmembrane region" description="Helical" evidence="12">
    <location>
        <begin position="67"/>
        <end position="92"/>
    </location>
</feature>
<comment type="subcellular location">
    <subcellularLocation>
        <location evidence="2">Cell membrane</location>
    </subcellularLocation>
</comment>
<proteinExistence type="predicted"/>
<dbReference type="EMBL" id="JBHSFP010000031">
    <property type="protein sequence ID" value="MFC4535412.1"/>
    <property type="molecule type" value="Genomic_DNA"/>
</dbReference>
<name>A0ABV9CSN9_9ACTN</name>
<evidence type="ECO:0000313" key="16">
    <source>
        <dbReference type="Proteomes" id="UP001596004"/>
    </source>
</evidence>
<dbReference type="Gene3D" id="6.10.340.10">
    <property type="match status" value="1"/>
</dbReference>
<keyword evidence="7 15" id="KW-0418">Kinase</keyword>
<keyword evidence="16" id="KW-1185">Reference proteome</keyword>
<dbReference type="PROSITE" id="PS50885">
    <property type="entry name" value="HAMP"/>
    <property type="match status" value="1"/>
</dbReference>
<dbReference type="PANTHER" id="PTHR45436:SF5">
    <property type="entry name" value="SENSOR HISTIDINE KINASE TRCS"/>
    <property type="match status" value="1"/>
</dbReference>
<evidence type="ECO:0000256" key="4">
    <source>
        <dbReference type="ARBA" id="ARBA00022553"/>
    </source>
</evidence>
<feature type="region of interest" description="Disordered" evidence="11">
    <location>
        <begin position="359"/>
        <end position="396"/>
    </location>
</feature>
<dbReference type="SMART" id="SM00387">
    <property type="entry name" value="HATPase_c"/>
    <property type="match status" value="1"/>
</dbReference>
<evidence type="ECO:0000256" key="1">
    <source>
        <dbReference type="ARBA" id="ARBA00000085"/>
    </source>
</evidence>
<dbReference type="SUPFAM" id="SSF47384">
    <property type="entry name" value="Homodimeric domain of signal transducing histidine kinase"/>
    <property type="match status" value="1"/>
</dbReference>
<keyword evidence="5" id="KW-0808">Transferase</keyword>
<keyword evidence="8 12" id="KW-1133">Transmembrane helix</keyword>
<evidence type="ECO:0000256" key="2">
    <source>
        <dbReference type="ARBA" id="ARBA00004236"/>
    </source>
</evidence>
<dbReference type="Pfam" id="PF00512">
    <property type="entry name" value="HisKA"/>
    <property type="match status" value="1"/>
</dbReference>
<dbReference type="InterPro" id="IPR003660">
    <property type="entry name" value="HAMP_dom"/>
</dbReference>
<dbReference type="InterPro" id="IPR003594">
    <property type="entry name" value="HATPase_dom"/>
</dbReference>
<dbReference type="Gene3D" id="3.30.565.10">
    <property type="entry name" value="Histidine kinase-like ATPase, C-terminal domain"/>
    <property type="match status" value="1"/>
</dbReference>
<evidence type="ECO:0000259" key="14">
    <source>
        <dbReference type="PROSITE" id="PS50885"/>
    </source>
</evidence>
<protein>
    <recommendedName>
        <fullName evidence="3">histidine kinase</fullName>
        <ecNumber evidence="3">2.7.13.3</ecNumber>
    </recommendedName>
</protein>
<evidence type="ECO:0000313" key="15">
    <source>
        <dbReference type="EMBL" id="MFC4535412.1"/>
    </source>
</evidence>
<evidence type="ECO:0000256" key="8">
    <source>
        <dbReference type="ARBA" id="ARBA00022989"/>
    </source>
</evidence>
<dbReference type="Pfam" id="PF00672">
    <property type="entry name" value="HAMP"/>
    <property type="match status" value="1"/>
</dbReference>
<keyword evidence="10 12" id="KW-0472">Membrane</keyword>
<dbReference type="EC" id="2.7.13.3" evidence="3"/>
<dbReference type="Proteomes" id="UP001596004">
    <property type="component" value="Unassembled WGS sequence"/>
</dbReference>
<dbReference type="SMART" id="SM00304">
    <property type="entry name" value="HAMP"/>
    <property type="match status" value="1"/>
</dbReference>
<keyword evidence="6 12" id="KW-0812">Transmembrane</keyword>
<organism evidence="15 16">
    <name type="scientific">Sphaerisporangium dianthi</name>
    <dbReference type="NCBI Taxonomy" id="1436120"/>
    <lineage>
        <taxon>Bacteria</taxon>
        <taxon>Bacillati</taxon>
        <taxon>Actinomycetota</taxon>
        <taxon>Actinomycetes</taxon>
        <taxon>Streptosporangiales</taxon>
        <taxon>Streptosporangiaceae</taxon>
        <taxon>Sphaerisporangium</taxon>
    </lineage>
</organism>
<dbReference type="SUPFAM" id="SSF55874">
    <property type="entry name" value="ATPase domain of HSP90 chaperone/DNA topoisomerase II/histidine kinase"/>
    <property type="match status" value="1"/>
</dbReference>
<feature type="domain" description="Histidine kinase" evidence="13">
    <location>
        <begin position="150"/>
        <end position="356"/>
    </location>
</feature>
<dbReference type="SMART" id="SM00388">
    <property type="entry name" value="HisKA"/>
    <property type="match status" value="1"/>
</dbReference>
<dbReference type="InterPro" id="IPR003661">
    <property type="entry name" value="HisK_dim/P_dom"/>
</dbReference>
<dbReference type="Pfam" id="PF02518">
    <property type="entry name" value="HATPase_c"/>
    <property type="match status" value="1"/>
</dbReference>
<dbReference type="GO" id="GO:0016301">
    <property type="term" value="F:kinase activity"/>
    <property type="evidence" value="ECO:0007669"/>
    <property type="project" value="UniProtKB-KW"/>
</dbReference>
<comment type="caution">
    <text evidence="15">The sequence shown here is derived from an EMBL/GenBank/DDBJ whole genome shotgun (WGS) entry which is preliminary data.</text>
</comment>
<comment type="catalytic activity">
    <reaction evidence="1">
        <text>ATP + protein L-histidine = ADP + protein N-phospho-L-histidine.</text>
        <dbReference type="EC" id="2.7.13.3"/>
    </reaction>
</comment>
<dbReference type="CDD" id="cd00082">
    <property type="entry name" value="HisKA"/>
    <property type="match status" value="1"/>
</dbReference>
<dbReference type="RefSeq" id="WP_380847923.1">
    <property type="nucleotide sequence ID" value="NZ_JBHSFP010000031.1"/>
</dbReference>
<evidence type="ECO:0000256" key="12">
    <source>
        <dbReference type="SAM" id="Phobius"/>
    </source>
</evidence>
<dbReference type="CDD" id="cd06225">
    <property type="entry name" value="HAMP"/>
    <property type="match status" value="1"/>
</dbReference>
<feature type="domain" description="HAMP" evidence="14">
    <location>
        <begin position="89"/>
        <end position="142"/>
    </location>
</feature>
<dbReference type="InterPro" id="IPR036890">
    <property type="entry name" value="HATPase_C_sf"/>
</dbReference>
<reference evidence="16" key="1">
    <citation type="journal article" date="2019" name="Int. J. Syst. Evol. Microbiol.">
        <title>The Global Catalogue of Microorganisms (GCM) 10K type strain sequencing project: providing services to taxonomists for standard genome sequencing and annotation.</title>
        <authorList>
            <consortium name="The Broad Institute Genomics Platform"/>
            <consortium name="The Broad Institute Genome Sequencing Center for Infectious Disease"/>
            <person name="Wu L."/>
            <person name="Ma J."/>
        </authorList>
    </citation>
    <scope>NUCLEOTIDE SEQUENCE [LARGE SCALE GENOMIC DNA]</scope>
    <source>
        <strain evidence="16">CGMCC 4.7132</strain>
    </source>
</reference>
<dbReference type="InterPro" id="IPR004358">
    <property type="entry name" value="Sig_transdc_His_kin-like_C"/>
</dbReference>
<dbReference type="PROSITE" id="PS50109">
    <property type="entry name" value="HIS_KIN"/>
    <property type="match status" value="1"/>
</dbReference>
<dbReference type="InterPro" id="IPR050428">
    <property type="entry name" value="TCS_sensor_his_kinase"/>
</dbReference>
<sequence length="396" mass="42911">MTVILRRCSIQARFTAAVASLMLVAFAVIGVGLDVGLHARLIWAGESHIVYAGTIRPRTLSIGWTELLIAVAVLLATAFAAWVTWIMAGRALRPVAAIRARMSEITVSDLSMRVPEPSCDDEIGRLARTANQTLARLEEAVEQQRRFAYLVSHELKTPVAGMRAQMEEALLYPGQIDPRETLSVAVCATERLRALIEDMLVFARIRTDASVGPERLDLGPLVRQEIAGTRSGVPVRLCAEGGTTVEGNRLQMVQLLTNLLDNARRHAASHVEVSVGRDGDQAVLVVTDDGEGIRPQDREQVFDPFVRLADARSRDPGGTGLGLAICRTIVAAHHGTLTVEDAPRGARFVARIPLSLPPACRRPGPSDPLLRGAAVTASPDERRGFQGRNRTPQTSE</sequence>
<evidence type="ECO:0000256" key="10">
    <source>
        <dbReference type="ARBA" id="ARBA00023136"/>
    </source>
</evidence>
<dbReference type="SUPFAM" id="SSF158472">
    <property type="entry name" value="HAMP domain-like"/>
    <property type="match status" value="1"/>
</dbReference>
<dbReference type="PANTHER" id="PTHR45436">
    <property type="entry name" value="SENSOR HISTIDINE KINASE YKOH"/>
    <property type="match status" value="1"/>
</dbReference>
<accession>A0ABV9CSN9</accession>
<dbReference type="Gene3D" id="1.10.287.130">
    <property type="match status" value="1"/>
</dbReference>
<evidence type="ECO:0000256" key="9">
    <source>
        <dbReference type="ARBA" id="ARBA00023012"/>
    </source>
</evidence>
<dbReference type="InterPro" id="IPR005467">
    <property type="entry name" value="His_kinase_dom"/>
</dbReference>
<keyword evidence="9" id="KW-0902">Two-component regulatory system</keyword>
<evidence type="ECO:0000256" key="3">
    <source>
        <dbReference type="ARBA" id="ARBA00012438"/>
    </source>
</evidence>
<evidence type="ECO:0000256" key="11">
    <source>
        <dbReference type="SAM" id="MobiDB-lite"/>
    </source>
</evidence>
<evidence type="ECO:0000256" key="7">
    <source>
        <dbReference type="ARBA" id="ARBA00022777"/>
    </source>
</evidence>
<evidence type="ECO:0000256" key="5">
    <source>
        <dbReference type="ARBA" id="ARBA00022679"/>
    </source>
</evidence>
<dbReference type="InterPro" id="IPR036097">
    <property type="entry name" value="HisK_dim/P_sf"/>
</dbReference>